<evidence type="ECO:0000256" key="4">
    <source>
        <dbReference type="ARBA" id="ARBA00023136"/>
    </source>
</evidence>
<dbReference type="PANTHER" id="PTHR23514:SF13">
    <property type="entry name" value="INNER MEMBRANE PROTEIN YBJJ"/>
    <property type="match status" value="1"/>
</dbReference>
<organism evidence="7 8">
    <name type="scientific">Mucilaginibacter terrenus</name>
    <dbReference type="NCBI Taxonomy" id="2482727"/>
    <lineage>
        <taxon>Bacteria</taxon>
        <taxon>Pseudomonadati</taxon>
        <taxon>Bacteroidota</taxon>
        <taxon>Sphingobacteriia</taxon>
        <taxon>Sphingobacteriales</taxon>
        <taxon>Sphingobacteriaceae</taxon>
        <taxon>Mucilaginibacter</taxon>
    </lineage>
</organism>
<dbReference type="GO" id="GO:0016020">
    <property type="term" value="C:membrane"/>
    <property type="evidence" value="ECO:0007669"/>
    <property type="project" value="UniProtKB-SubCell"/>
</dbReference>
<feature type="transmembrane region" description="Helical" evidence="5">
    <location>
        <begin position="330"/>
        <end position="347"/>
    </location>
</feature>
<evidence type="ECO:0000256" key="5">
    <source>
        <dbReference type="SAM" id="Phobius"/>
    </source>
</evidence>
<feature type="domain" description="Major facilitator superfamily (MFS) profile" evidence="6">
    <location>
        <begin position="208"/>
        <end position="383"/>
    </location>
</feature>
<evidence type="ECO:0000256" key="3">
    <source>
        <dbReference type="ARBA" id="ARBA00022989"/>
    </source>
</evidence>
<keyword evidence="3 5" id="KW-1133">Transmembrane helix</keyword>
<dbReference type="OrthoDB" id="9809599at2"/>
<dbReference type="CDD" id="cd17393">
    <property type="entry name" value="MFS_MosC_like"/>
    <property type="match status" value="1"/>
</dbReference>
<evidence type="ECO:0000313" key="7">
    <source>
        <dbReference type="EMBL" id="RFZ83330.1"/>
    </source>
</evidence>
<feature type="transmembrane region" description="Helical" evidence="5">
    <location>
        <begin position="275"/>
        <end position="293"/>
    </location>
</feature>
<comment type="caution">
    <text evidence="7">The sequence shown here is derived from an EMBL/GenBank/DDBJ whole genome shotgun (WGS) entry which is preliminary data.</text>
</comment>
<dbReference type="PANTHER" id="PTHR23514">
    <property type="entry name" value="BYPASS OF STOP CODON PROTEIN 6"/>
    <property type="match status" value="1"/>
</dbReference>
<gene>
    <name evidence="7" type="ORF">DYU05_14440</name>
</gene>
<dbReference type="PROSITE" id="PS50850">
    <property type="entry name" value="MFS"/>
    <property type="match status" value="1"/>
</dbReference>
<evidence type="ECO:0000256" key="2">
    <source>
        <dbReference type="ARBA" id="ARBA00022692"/>
    </source>
</evidence>
<name>A0A3E2NR23_9SPHI</name>
<keyword evidence="4 5" id="KW-0472">Membrane</keyword>
<feature type="transmembrane region" description="Helical" evidence="5">
    <location>
        <begin position="244"/>
        <end position="263"/>
    </location>
</feature>
<dbReference type="InterPro" id="IPR011701">
    <property type="entry name" value="MFS"/>
</dbReference>
<feature type="transmembrane region" description="Helical" evidence="5">
    <location>
        <begin position="104"/>
        <end position="124"/>
    </location>
</feature>
<dbReference type="InterPro" id="IPR051788">
    <property type="entry name" value="MFS_Transporter"/>
</dbReference>
<dbReference type="GO" id="GO:0022857">
    <property type="term" value="F:transmembrane transporter activity"/>
    <property type="evidence" value="ECO:0007669"/>
    <property type="project" value="InterPro"/>
</dbReference>
<dbReference type="Proteomes" id="UP000260823">
    <property type="component" value="Unassembled WGS sequence"/>
</dbReference>
<feature type="transmembrane region" description="Helical" evidence="5">
    <location>
        <begin position="16"/>
        <end position="35"/>
    </location>
</feature>
<dbReference type="RefSeq" id="WP_117383805.1">
    <property type="nucleotide sequence ID" value="NZ_QWDE01000002.1"/>
</dbReference>
<evidence type="ECO:0000256" key="1">
    <source>
        <dbReference type="ARBA" id="ARBA00004141"/>
    </source>
</evidence>
<feature type="transmembrane region" description="Helical" evidence="5">
    <location>
        <begin position="81"/>
        <end position="98"/>
    </location>
</feature>
<keyword evidence="8" id="KW-1185">Reference proteome</keyword>
<proteinExistence type="predicted"/>
<accession>A0A3E2NR23</accession>
<feature type="transmembrane region" description="Helical" evidence="5">
    <location>
        <begin position="169"/>
        <end position="190"/>
    </location>
</feature>
<sequence length="383" mass="40325">MPETPASTYNYSKTTLRAAVAAMFFMAGLCFASWASRIATIQQTLDLSDAALGGVLFAIPVGLMCSLPFSGWIITKIGSRNLLLSSIVLYAVMLVTLGLAQNTFQLICCLLLFGFSSNAVNISVNTQAVAAEELYQRPILASFHGLWSLAGFTGAAIGTVMIGKQIIPLHHFAIILAIIAVAVIISSGYLKNDKTPNAGPAFVMPDNSLIKLGAIAFCSMICEGAMFDWSVIYFKKVVLATGAWMGAGYTAFMLTMACGRFIADWFAHKFGLKRTLQLSGTLTATGLLVAVFFPQLYTALLGFLLVGAGVSSVVPMVYSAAGKSKTMQPGVALAAVSTIGFLGFLVGPPLIGFVAGIATLRASFSIIAMMGACVVIISTKARI</sequence>
<keyword evidence="2 5" id="KW-0812">Transmembrane</keyword>
<feature type="transmembrane region" description="Helical" evidence="5">
    <location>
        <begin position="145"/>
        <end position="163"/>
    </location>
</feature>
<evidence type="ECO:0000259" key="6">
    <source>
        <dbReference type="PROSITE" id="PS50850"/>
    </source>
</evidence>
<dbReference type="InterPro" id="IPR036259">
    <property type="entry name" value="MFS_trans_sf"/>
</dbReference>
<protein>
    <submittedName>
        <fullName evidence="7">MFS transporter</fullName>
    </submittedName>
</protein>
<feature type="transmembrane region" description="Helical" evidence="5">
    <location>
        <begin position="210"/>
        <end position="232"/>
    </location>
</feature>
<feature type="transmembrane region" description="Helical" evidence="5">
    <location>
        <begin position="353"/>
        <end position="377"/>
    </location>
</feature>
<feature type="transmembrane region" description="Helical" evidence="5">
    <location>
        <begin position="55"/>
        <end position="74"/>
    </location>
</feature>
<dbReference type="InterPro" id="IPR020846">
    <property type="entry name" value="MFS_dom"/>
</dbReference>
<dbReference type="Gene3D" id="1.20.1250.20">
    <property type="entry name" value="MFS general substrate transporter like domains"/>
    <property type="match status" value="2"/>
</dbReference>
<dbReference type="EMBL" id="QWDE01000002">
    <property type="protein sequence ID" value="RFZ83330.1"/>
    <property type="molecule type" value="Genomic_DNA"/>
</dbReference>
<dbReference type="SUPFAM" id="SSF103473">
    <property type="entry name" value="MFS general substrate transporter"/>
    <property type="match status" value="1"/>
</dbReference>
<feature type="transmembrane region" description="Helical" evidence="5">
    <location>
        <begin position="299"/>
        <end position="318"/>
    </location>
</feature>
<comment type="subcellular location">
    <subcellularLocation>
        <location evidence="1">Membrane</location>
        <topology evidence="1">Multi-pass membrane protein</topology>
    </subcellularLocation>
</comment>
<dbReference type="AlphaFoldDB" id="A0A3E2NR23"/>
<dbReference type="Pfam" id="PF07690">
    <property type="entry name" value="MFS_1"/>
    <property type="match status" value="1"/>
</dbReference>
<reference evidence="7 8" key="1">
    <citation type="submission" date="2018-08" db="EMBL/GenBank/DDBJ databases">
        <title>Mucilaginibacter terrae sp. nov., isolated from manganese diggings.</title>
        <authorList>
            <person name="Huang Y."/>
            <person name="Zhou Z."/>
        </authorList>
    </citation>
    <scope>NUCLEOTIDE SEQUENCE [LARGE SCALE GENOMIC DNA]</scope>
    <source>
        <strain evidence="7 8">ZH6</strain>
    </source>
</reference>
<evidence type="ECO:0000313" key="8">
    <source>
        <dbReference type="Proteomes" id="UP000260823"/>
    </source>
</evidence>